<dbReference type="GO" id="GO:0016787">
    <property type="term" value="F:hydrolase activity"/>
    <property type="evidence" value="ECO:0007669"/>
    <property type="project" value="UniProtKB-KW"/>
</dbReference>
<evidence type="ECO:0000259" key="2">
    <source>
        <dbReference type="Pfam" id="PF13200"/>
    </source>
</evidence>
<sequence length="421" mass="45845">MNHSSPAWRGSMLLCLALLWAPTAWARELQVVDAGSGLPIAAATLVAGGAQTLSDASGRAELAETAGSSVSARAPGYQRRTLALAGSGPLRIALQPIQPKALYLSAYGIGNALLRADALQLIERTELNALVIDIKGDRGIVPYRSAAVAAAGLAQPIVTVADMPALMAELKGRGLYLIARIVVFKDEPLAQAQPRWAVHDARGQLWQDREELAWIDPFERAAWERSLALAEEAAALGFDELQFDYLRFPDQAGLRFGQPNTEAGRVAAIVAFLDAARRRVARYNVFIAADIFGYVVWNSDDTQIGQQLESLAGHVHLFSPMLYPSGFAFGIPGHREPMKAPYELVAHSLQRAGERTGRGPPLYRPWLQAFADYAFDHQAFGATEIRAQIDAAEAQGAQGWMLWNPRNRYEAAGLKDKEQPR</sequence>
<evidence type="ECO:0000256" key="1">
    <source>
        <dbReference type="SAM" id="SignalP"/>
    </source>
</evidence>
<dbReference type="AlphaFoldDB" id="A0AA95SNE1"/>
<organism evidence="3 4">
    <name type="scientific">Paucibacter sediminis</name>
    <dbReference type="NCBI Taxonomy" id="3019553"/>
    <lineage>
        <taxon>Bacteria</taxon>
        <taxon>Pseudomonadati</taxon>
        <taxon>Pseudomonadota</taxon>
        <taxon>Betaproteobacteria</taxon>
        <taxon>Burkholderiales</taxon>
        <taxon>Sphaerotilaceae</taxon>
        <taxon>Roseateles</taxon>
    </lineage>
</organism>
<gene>
    <name evidence="3" type="ORF">PFX98_19945</name>
</gene>
<keyword evidence="4" id="KW-1185">Reference proteome</keyword>
<dbReference type="Proteomes" id="UP001177769">
    <property type="component" value="Chromosome"/>
</dbReference>
<feature type="domain" description="DUF4015" evidence="2">
    <location>
        <begin position="101"/>
        <end position="409"/>
    </location>
</feature>
<evidence type="ECO:0000313" key="3">
    <source>
        <dbReference type="EMBL" id="WIT11150.1"/>
    </source>
</evidence>
<keyword evidence="3" id="KW-0378">Hydrolase</keyword>
<evidence type="ECO:0000313" key="4">
    <source>
        <dbReference type="Proteomes" id="UP001177769"/>
    </source>
</evidence>
<proteinExistence type="predicted"/>
<dbReference type="InterPro" id="IPR025275">
    <property type="entry name" value="DUF4015"/>
</dbReference>
<dbReference type="InterPro" id="IPR017853">
    <property type="entry name" value="GH"/>
</dbReference>
<protein>
    <submittedName>
        <fullName evidence="3">Glycoside hydrolase</fullName>
    </submittedName>
</protein>
<name>A0AA95SNE1_9BURK</name>
<feature type="signal peptide" evidence="1">
    <location>
        <begin position="1"/>
        <end position="26"/>
    </location>
</feature>
<dbReference type="Pfam" id="PF13200">
    <property type="entry name" value="DUF4015"/>
    <property type="match status" value="1"/>
</dbReference>
<keyword evidence="1" id="KW-0732">Signal</keyword>
<dbReference type="SUPFAM" id="SSF51445">
    <property type="entry name" value="(Trans)glycosidases"/>
    <property type="match status" value="1"/>
</dbReference>
<dbReference type="EMBL" id="CP116346">
    <property type="protein sequence ID" value="WIT11150.1"/>
    <property type="molecule type" value="Genomic_DNA"/>
</dbReference>
<accession>A0AA95SNE1</accession>
<dbReference type="KEGG" id="pais:PFX98_19945"/>
<dbReference type="RefSeq" id="WP_285232229.1">
    <property type="nucleotide sequence ID" value="NZ_CP116346.1"/>
</dbReference>
<reference evidence="3" key="1">
    <citation type="submission" date="2023-01" db="EMBL/GenBank/DDBJ databases">
        <title>Whole genome sequence of Paucibacter sp. S2-9 isolated from pond sediment.</title>
        <authorList>
            <person name="Jung J.Y."/>
        </authorList>
    </citation>
    <scope>NUCLEOTIDE SEQUENCE</scope>
    <source>
        <strain evidence="3">S2-9</strain>
    </source>
</reference>
<feature type="chain" id="PRO_5041678767" evidence="1">
    <location>
        <begin position="27"/>
        <end position="421"/>
    </location>
</feature>